<keyword evidence="2" id="KW-0325">Glycoprotein</keyword>
<dbReference type="EMBL" id="KB299138">
    <property type="protein sequence ID" value="ELU08306.1"/>
    <property type="molecule type" value="Genomic_DNA"/>
</dbReference>
<reference evidence="4 6" key="2">
    <citation type="journal article" date="2013" name="Nature">
        <title>Insights into bilaterian evolution from three spiralian genomes.</title>
        <authorList>
            <person name="Simakov O."/>
            <person name="Marletaz F."/>
            <person name="Cho S.J."/>
            <person name="Edsinger-Gonzales E."/>
            <person name="Havlak P."/>
            <person name="Hellsten U."/>
            <person name="Kuo D.H."/>
            <person name="Larsson T."/>
            <person name="Lv J."/>
            <person name="Arendt D."/>
            <person name="Savage R."/>
            <person name="Osoegawa K."/>
            <person name="de Jong P."/>
            <person name="Grimwood J."/>
            <person name="Chapman J.A."/>
            <person name="Shapiro H."/>
            <person name="Aerts A."/>
            <person name="Otillar R.P."/>
            <person name="Terry A.Y."/>
            <person name="Boore J.L."/>
            <person name="Grigoriev I.V."/>
            <person name="Lindberg D.R."/>
            <person name="Seaver E.C."/>
            <person name="Weisblat D.A."/>
            <person name="Putnam N.H."/>
            <person name="Rokhsar D.S."/>
        </authorList>
    </citation>
    <scope>NUCLEOTIDE SEQUENCE</scope>
    <source>
        <strain evidence="4 6">I ESC-2004</strain>
    </source>
</reference>
<evidence type="ECO:0000313" key="5">
    <source>
        <dbReference type="EnsemblMetazoa" id="CapteP195093"/>
    </source>
</evidence>
<evidence type="ECO:0000256" key="2">
    <source>
        <dbReference type="ARBA" id="ARBA00023180"/>
    </source>
</evidence>
<evidence type="ECO:0000313" key="6">
    <source>
        <dbReference type="Proteomes" id="UP000014760"/>
    </source>
</evidence>
<dbReference type="InterPro" id="IPR001846">
    <property type="entry name" value="VWF_type-D"/>
</dbReference>
<evidence type="ECO:0000313" key="4">
    <source>
        <dbReference type="EMBL" id="ELU08306.1"/>
    </source>
</evidence>
<proteinExistence type="predicted"/>
<dbReference type="HOGENOM" id="CLU_078342_0_0_1"/>
<sequence>MYIVLAAGILVLDSCDQIFIDKHLYSAYAQEKEAIQRIGLIDMLFRSAFTGGVHVSEYKDLCIQLTHTEERKAVATGECVCRGDPHCYAFDADRFNNEQELFTPNVCGYVMATDSCPPDTAYPNYFISAVFERVKYTGSARSFVSVVIIEFKNPEGGYNVIALNQGMEVTYDGQKVEEFPKEVDGHKFEIVPAVYAHPKDFAHGVTKVISYTLPNGINVQYDGIKGLKINVDSLKEGTRICGLCGNNDGVFDNNDYKLGAHLGGQSCENLPANGMEGTPASNKESFVNSWYRFSTFDEACQEICPVDFE</sequence>
<dbReference type="STRING" id="283909.R7UXZ9"/>
<dbReference type="Proteomes" id="UP000014760">
    <property type="component" value="Unassembled WGS sequence"/>
</dbReference>
<name>R7UXZ9_CAPTE</name>
<dbReference type="AlphaFoldDB" id="R7UXZ9"/>
<keyword evidence="1" id="KW-1015">Disulfide bond</keyword>
<dbReference type="InterPro" id="IPR050780">
    <property type="entry name" value="Mucin_vWF_Thrombospondin_sf"/>
</dbReference>
<reference evidence="6" key="1">
    <citation type="submission" date="2012-12" db="EMBL/GenBank/DDBJ databases">
        <authorList>
            <person name="Hellsten U."/>
            <person name="Grimwood J."/>
            <person name="Chapman J.A."/>
            <person name="Shapiro H."/>
            <person name="Aerts A."/>
            <person name="Otillar R.P."/>
            <person name="Terry A.Y."/>
            <person name="Boore J.L."/>
            <person name="Simakov O."/>
            <person name="Marletaz F."/>
            <person name="Cho S.-J."/>
            <person name="Edsinger-Gonzales E."/>
            <person name="Havlak P."/>
            <person name="Kuo D.-H."/>
            <person name="Larsson T."/>
            <person name="Lv J."/>
            <person name="Arendt D."/>
            <person name="Savage R."/>
            <person name="Osoegawa K."/>
            <person name="de Jong P."/>
            <person name="Lindberg D.R."/>
            <person name="Seaver E.C."/>
            <person name="Weisblat D.A."/>
            <person name="Putnam N.H."/>
            <person name="Grigoriev I.V."/>
            <person name="Rokhsar D.S."/>
        </authorList>
    </citation>
    <scope>NUCLEOTIDE SEQUENCE</scope>
    <source>
        <strain evidence="6">I ESC-2004</strain>
    </source>
</reference>
<keyword evidence="6" id="KW-1185">Reference proteome</keyword>
<feature type="domain" description="VWFD" evidence="3">
    <location>
        <begin position="77"/>
        <end position="301"/>
    </location>
</feature>
<dbReference type="EnsemblMetazoa" id="CapteT195093">
    <property type="protein sequence ID" value="CapteP195093"/>
    <property type="gene ID" value="CapteG195093"/>
</dbReference>
<dbReference type="PROSITE" id="PS51233">
    <property type="entry name" value="VWFD"/>
    <property type="match status" value="1"/>
</dbReference>
<evidence type="ECO:0000259" key="3">
    <source>
        <dbReference type="PROSITE" id="PS51233"/>
    </source>
</evidence>
<dbReference type="Pfam" id="PF00094">
    <property type="entry name" value="VWD"/>
    <property type="match status" value="1"/>
</dbReference>
<protein>
    <recommendedName>
        <fullName evidence="3">VWFD domain-containing protein</fullName>
    </recommendedName>
</protein>
<dbReference type="EMBL" id="AMQN01006779">
    <property type="status" value="NOT_ANNOTATED_CDS"/>
    <property type="molecule type" value="Genomic_DNA"/>
</dbReference>
<organism evidence="4">
    <name type="scientific">Capitella teleta</name>
    <name type="common">Polychaete worm</name>
    <dbReference type="NCBI Taxonomy" id="283909"/>
    <lineage>
        <taxon>Eukaryota</taxon>
        <taxon>Metazoa</taxon>
        <taxon>Spiralia</taxon>
        <taxon>Lophotrochozoa</taxon>
        <taxon>Annelida</taxon>
        <taxon>Polychaeta</taxon>
        <taxon>Sedentaria</taxon>
        <taxon>Scolecida</taxon>
        <taxon>Capitellidae</taxon>
        <taxon>Capitella</taxon>
    </lineage>
</organism>
<reference evidence="5" key="3">
    <citation type="submission" date="2015-06" db="UniProtKB">
        <authorList>
            <consortium name="EnsemblMetazoa"/>
        </authorList>
    </citation>
    <scope>IDENTIFICATION</scope>
</reference>
<evidence type="ECO:0000256" key="1">
    <source>
        <dbReference type="ARBA" id="ARBA00023157"/>
    </source>
</evidence>
<gene>
    <name evidence="4" type="ORF">CAPTEDRAFT_195093</name>
</gene>
<dbReference type="PANTHER" id="PTHR11339">
    <property type="entry name" value="EXTRACELLULAR MATRIX GLYCOPROTEIN RELATED"/>
    <property type="match status" value="1"/>
</dbReference>
<accession>R7UXZ9</accession>